<reference evidence="3" key="1">
    <citation type="journal article" date="2019" name="Int. J. Syst. Evol. Microbiol.">
        <title>The Global Catalogue of Microorganisms (GCM) 10K type strain sequencing project: providing services to taxonomists for standard genome sequencing and annotation.</title>
        <authorList>
            <consortium name="The Broad Institute Genomics Platform"/>
            <consortium name="The Broad Institute Genome Sequencing Center for Infectious Disease"/>
            <person name="Wu L."/>
            <person name="Ma J."/>
        </authorList>
    </citation>
    <scope>NUCLEOTIDE SEQUENCE [LARGE SCALE GENOMIC DNA]</scope>
    <source>
        <strain evidence="3">CGMCC 1.15474</strain>
    </source>
</reference>
<accession>A0ABW5C2E8</accession>
<dbReference type="Proteomes" id="UP001597318">
    <property type="component" value="Unassembled WGS sequence"/>
</dbReference>
<comment type="caution">
    <text evidence="2">The sequence shown here is derived from an EMBL/GenBank/DDBJ whole genome shotgun (WGS) entry which is preliminary data.</text>
</comment>
<name>A0ABW5C2E8_9BACI</name>
<feature type="domain" description="SbsC C-terminal" evidence="1">
    <location>
        <begin position="6"/>
        <end position="43"/>
    </location>
</feature>
<proteinExistence type="predicted"/>
<protein>
    <recommendedName>
        <fullName evidence="1">SbsC C-terminal domain-containing protein</fullName>
    </recommendedName>
</protein>
<dbReference type="Gene3D" id="1.20.58.780">
    <property type="match status" value="1"/>
</dbReference>
<evidence type="ECO:0000313" key="3">
    <source>
        <dbReference type="Proteomes" id="UP001597318"/>
    </source>
</evidence>
<organism evidence="2 3">
    <name type="scientific">Metabacillus endolithicus</name>
    <dbReference type="NCBI Taxonomy" id="1535204"/>
    <lineage>
        <taxon>Bacteria</taxon>
        <taxon>Bacillati</taxon>
        <taxon>Bacillota</taxon>
        <taxon>Bacilli</taxon>
        <taxon>Bacillales</taxon>
        <taxon>Bacillaceae</taxon>
        <taxon>Metabacillus</taxon>
    </lineage>
</organism>
<dbReference type="Pfam" id="PF18058">
    <property type="entry name" value="SbsC_C"/>
    <property type="match status" value="1"/>
</dbReference>
<evidence type="ECO:0000259" key="1">
    <source>
        <dbReference type="Pfam" id="PF18058"/>
    </source>
</evidence>
<dbReference type="InterPro" id="IPR041378">
    <property type="entry name" value="S-layer_SbsC_C"/>
</dbReference>
<evidence type="ECO:0000313" key="2">
    <source>
        <dbReference type="EMBL" id="MFD2216453.1"/>
    </source>
</evidence>
<keyword evidence="3" id="KW-1185">Reference proteome</keyword>
<dbReference type="EMBL" id="JBHUIK010000007">
    <property type="protein sequence ID" value="MFD2216453.1"/>
    <property type="molecule type" value="Genomic_DNA"/>
</dbReference>
<sequence>MILIDESYYNFGSEIKKTERAIGKVSGSASRKSLNDKYVTPAKIARERVIYEVSQVILIKDIEN</sequence>
<gene>
    <name evidence="2" type="ORF">ACFSKK_22515</name>
</gene>
<dbReference type="RefSeq" id="WP_379053310.1">
    <property type="nucleotide sequence ID" value="NZ_CP095551.1"/>
</dbReference>